<sequence>MSVAFFYALQYFATCLAMLQIHEHMHKIWKNQVEEKSLQSGISSWIMNLPFDTKVKEWIDAEERYNQEVYMKNILPAVADKFLVDWQANQRGASILCFDEIQTVDVFAIVALSGIVSRLLSTGTVLVATSNRAPRELNQDGMQREIFLKFLAKLEDHCETVPVGSEIDYRRIIAQTSIDKIHYFWPLDSIKINEFENVWNEVARHSEGRITSDTIAVMFGRYY</sequence>
<dbReference type="Pfam" id="PF03969">
    <property type="entry name" value="AFG1_ATPase"/>
    <property type="match status" value="1"/>
</dbReference>
<keyword evidence="4" id="KW-0732">Signal</keyword>
<dbReference type="Gene3D" id="3.40.50.300">
    <property type="entry name" value="P-loop containing nucleotide triphosphate hydrolases"/>
    <property type="match status" value="1"/>
</dbReference>
<protein>
    <recommendedName>
        <fullName evidence="6">ATPase AAA-type core domain-containing protein</fullName>
    </recommendedName>
</protein>
<dbReference type="SUPFAM" id="SSF52540">
    <property type="entry name" value="P-loop containing nucleoside triphosphate hydrolases"/>
    <property type="match status" value="1"/>
</dbReference>
<evidence type="ECO:0008006" key="6">
    <source>
        <dbReference type="Google" id="ProtNLM"/>
    </source>
</evidence>
<dbReference type="InterPro" id="IPR027417">
    <property type="entry name" value="P-loop_NTPase"/>
</dbReference>
<feature type="signal peptide" evidence="4">
    <location>
        <begin position="1"/>
        <end position="17"/>
    </location>
</feature>
<feature type="chain" id="PRO_5025622871" description="ATPase AAA-type core domain-containing protein" evidence="4">
    <location>
        <begin position="18"/>
        <end position="223"/>
    </location>
</feature>
<dbReference type="AlphaFoldDB" id="A0A6A4KS79"/>
<evidence type="ECO:0000256" key="2">
    <source>
        <dbReference type="ARBA" id="ARBA00022741"/>
    </source>
</evidence>
<proteinExistence type="inferred from homology"/>
<comment type="similarity">
    <text evidence="1">Belongs to the AFG1 ATPase family.</text>
</comment>
<dbReference type="GO" id="GO:0005739">
    <property type="term" value="C:mitochondrion"/>
    <property type="evidence" value="ECO:0007669"/>
    <property type="project" value="TreeGrafter"/>
</dbReference>
<dbReference type="PANTHER" id="PTHR12169">
    <property type="entry name" value="ATPASE N2B"/>
    <property type="match status" value="1"/>
</dbReference>
<evidence type="ECO:0000256" key="4">
    <source>
        <dbReference type="SAM" id="SignalP"/>
    </source>
</evidence>
<dbReference type="OrthoDB" id="548867at2759"/>
<keyword evidence="3" id="KW-0067">ATP-binding</keyword>
<dbReference type="GO" id="GO:0005524">
    <property type="term" value="F:ATP binding"/>
    <property type="evidence" value="ECO:0007669"/>
    <property type="project" value="UniProtKB-KW"/>
</dbReference>
<feature type="non-terminal residue" evidence="5">
    <location>
        <position position="1"/>
    </location>
</feature>
<evidence type="ECO:0000313" key="5">
    <source>
        <dbReference type="EMBL" id="KAE9445987.1"/>
    </source>
</evidence>
<evidence type="ECO:0000256" key="3">
    <source>
        <dbReference type="ARBA" id="ARBA00022840"/>
    </source>
</evidence>
<comment type="caution">
    <text evidence="5">The sequence shown here is derived from an EMBL/GenBank/DDBJ whole genome shotgun (WGS) entry which is preliminary data.</text>
</comment>
<reference evidence="5" key="1">
    <citation type="journal article" date="2019" name="Genome Biol. Evol.">
        <title>The Rhododendron genome and chromosomal organization provide insight into shared whole-genome duplications across the heath family (Ericaceae).</title>
        <authorList>
            <person name="Soza V.L."/>
            <person name="Lindsley D."/>
            <person name="Waalkes A."/>
            <person name="Ramage E."/>
            <person name="Patwardhan R.P."/>
            <person name="Burton J.N."/>
            <person name="Adey A."/>
            <person name="Kumar A."/>
            <person name="Qiu R."/>
            <person name="Shendure J."/>
            <person name="Hall B."/>
        </authorList>
    </citation>
    <scope>NUCLEOTIDE SEQUENCE</scope>
    <source>
        <strain evidence="5">RSF 1966-606</strain>
    </source>
</reference>
<keyword evidence="2" id="KW-0547">Nucleotide-binding</keyword>
<organism evidence="5">
    <name type="scientific">Rhododendron williamsianum</name>
    <dbReference type="NCBI Taxonomy" id="262921"/>
    <lineage>
        <taxon>Eukaryota</taxon>
        <taxon>Viridiplantae</taxon>
        <taxon>Streptophyta</taxon>
        <taxon>Embryophyta</taxon>
        <taxon>Tracheophyta</taxon>
        <taxon>Spermatophyta</taxon>
        <taxon>Magnoliopsida</taxon>
        <taxon>eudicotyledons</taxon>
        <taxon>Gunneridae</taxon>
        <taxon>Pentapetalae</taxon>
        <taxon>asterids</taxon>
        <taxon>Ericales</taxon>
        <taxon>Ericaceae</taxon>
        <taxon>Ericoideae</taxon>
        <taxon>Rhodoreae</taxon>
        <taxon>Rhododendron</taxon>
    </lineage>
</organism>
<dbReference type="InterPro" id="IPR005654">
    <property type="entry name" value="ATPase_AFG1-like"/>
</dbReference>
<dbReference type="GO" id="GO:0016887">
    <property type="term" value="F:ATP hydrolysis activity"/>
    <property type="evidence" value="ECO:0007669"/>
    <property type="project" value="InterPro"/>
</dbReference>
<evidence type="ECO:0000256" key="1">
    <source>
        <dbReference type="ARBA" id="ARBA00010322"/>
    </source>
</evidence>
<name>A0A6A4KS79_9ERIC</name>
<accession>A0A6A4KS79</accession>
<dbReference type="PANTHER" id="PTHR12169:SF6">
    <property type="entry name" value="AFG1-LIKE ATPASE"/>
    <property type="match status" value="1"/>
</dbReference>
<dbReference type="EMBL" id="QEFC01003987">
    <property type="protein sequence ID" value="KAE9445987.1"/>
    <property type="molecule type" value="Genomic_DNA"/>
</dbReference>
<gene>
    <name evidence="5" type="ORF">C3L33_22114</name>
</gene>